<dbReference type="InterPro" id="IPR053229">
    <property type="entry name" value="NADH-Q_oxidrdct_subunit"/>
</dbReference>
<dbReference type="OrthoDB" id="196140at2759"/>
<organism evidence="4 6">
    <name type="scientific">Cercospora beticola</name>
    <name type="common">Sugarbeet leaf spot fungus</name>
    <dbReference type="NCBI Taxonomy" id="122368"/>
    <lineage>
        <taxon>Eukaryota</taxon>
        <taxon>Fungi</taxon>
        <taxon>Dikarya</taxon>
        <taxon>Ascomycota</taxon>
        <taxon>Pezizomycotina</taxon>
        <taxon>Dothideomycetes</taxon>
        <taxon>Dothideomycetidae</taxon>
        <taxon>Mycosphaerellales</taxon>
        <taxon>Mycosphaerellaceae</taxon>
        <taxon>Cercospora</taxon>
    </lineage>
</organism>
<keyword evidence="7" id="KW-1185">Reference proteome</keyword>
<evidence type="ECO:0000259" key="3">
    <source>
        <dbReference type="Pfam" id="PF12853"/>
    </source>
</evidence>
<dbReference type="EMBL" id="CP134185">
    <property type="protein sequence ID" value="WPA98614.1"/>
    <property type="molecule type" value="Genomic_DNA"/>
</dbReference>
<evidence type="ECO:0000313" key="5">
    <source>
        <dbReference type="EMBL" id="WPA98614.1"/>
    </source>
</evidence>
<evidence type="ECO:0000256" key="1">
    <source>
        <dbReference type="SAM" id="MobiDB-lite"/>
    </source>
</evidence>
<protein>
    <submittedName>
        <fullName evidence="4">NADH-ubiquinone oxidoreductase</fullName>
    </submittedName>
</protein>
<dbReference type="PANTHER" id="PTHR34062:SF1">
    <property type="entry name" value="NADH-UBIQUINONE OXIDOREDUCTASE 21KDA SUBUNIT N-TERMINAL DOMAIN-CONTAINING PROTEIN"/>
    <property type="match status" value="1"/>
</dbReference>
<dbReference type="Pfam" id="PF12853">
    <property type="entry name" value="NADH_u_ox_C"/>
    <property type="match status" value="1"/>
</dbReference>
<gene>
    <name evidence="4" type="ORF">CB0940_06005</name>
    <name evidence="5" type="ORF">RHO25_003227</name>
</gene>
<feature type="domain" description="NADH-ubiquinone oxidoreductase 21kDa subunit N-terminal" evidence="2">
    <location>
        <begin position="32"/>
        <end position="117"/>
    </location>
</feature>
<feature type="region of interest" description="Disordered" evidence="1">
    <location>
        <begin position="1"/>
        <end position="25"/>
    </location>
</feature>
<evidence type="ECO:0000259" key="2">
    <source>
        <dbReference type="Pfam" id="PF10785"/>
    </source>
</evidence>
<dbReference type="InterPro" id="IPR024549">
    <property type="entry name" value="NADH-UbQ_OxRdtase_su21_C_fun"/>
</dbReference>
<proteinExistence type="predicted"/>
<keyword evidence="4" id="KW-0830">Ubiquinone</keyword>
<dbReference type="Proteomes" id="UP001302367">
    <property type="component" value="Chromosome 2"/>
</dbReference>
<evidence type="ECO:0000313" key="4">
    <source>
        <dbReference type="EMBL" id="PIA97087.1"/>
    </source>
</evidence>
<dbReference type="Proteomes" id="UP000230605">
    <property type="component" value="Chromosome 2"/>
</dbReference>
<dbReference type="Pfam" id="PF10785">
    <property type="entry name" value="NADH-u_ox-rdase"/>
    <property type="match status" value="1"/>
</dbReference>
<evidence type="ECO:0000313" key="6">
    <source>
        <dbReference type="Proteomes" id="UP000230605"/>
    </source>
</evidence>
<dbReference type="InterPro" id="IPR019721">
    <property type="entry name" value="NADH-UbQ_OxRdtase_su21_N"/>
</dbReference>
<sequence length="220" mass="24939">MGERQGEVISVTEGPELGETGRPQVPAKRLNGDYPLIDSDPHFKRVVGYARPSDYASGAALAAAGPALMYWFERISPSEVGRGGFAQIMRLQGAVGVAAGFFYFYSRSINRFYGFSENRREIEMDMREMTDKVKRGEPLYGQTTLTEYMQGAASRQSRYSGTFLHVMPWFNFVNHNQHGVDTAKYYRNAEWELEQEKQGKSLTDMAKEKYQQAKEKVSAK</sequence>
<dbReference type="PANTHER" id="PTHR34062">
    <property type="entry name" value="OXIDOREDUCTASE 21 KDA SUBUNIT, PUTATIVE (AFU_ORTHOLOGUE AFUA_4G04750)-RELATED"/>
    <property type="match status" value="1"/>
</dbReference>
<accession>A0A2G5HX07</accession>
<evidence type="ECO:0000313" key="7">
    <source>
        <dbReference type="Proteomes" id="UP001302367"/>
    </source>
</evidence>
<dbReference type="EMBL" id="LKMD01000102">
    <property type="protein sequence ID" value="PIA97087.1"/>
    <property type="molecule type" value="Genomic_DNA"/>
</dbReference>
<reference evidence="5 7" key="2">
    <citation type="submission" date="2023-09" db="EMBL/GenBank/DDBJ databases">
        <title>Complete-Gapless Cercospora beticola genome.</title>
        <authorList>
            <person name="Wyatt N.A."/>
            <person name="Spanner R.E."/>
            <person name="Bolton M.D."/>
        </authorList>
    </citation>
    <scope>NUCLEOTIDE SEQUENCE [LARGE SCALE GENOMIC DNA]</scope>
    <source>
        <strain evidence="5">Cb09-40</strain>
    </source>
</reference>
<dbReference type="AlphaFoldDB" id="A0A2G5HX07"/>
<feature type="domain" description="NADH-ubiquinone oxidoreductase 21kDa subunit C-terminal fungi" evidence="3">
    <location>
        <begin position="126"/>
        <end position="211"/>
    </location>
</feature>
<name>A0A2G5HX07_CERBT</name>
<reference evidence="4 6" key="1">
    <citation type="submission" date="2015-10" db="EMBL/GenBank/DDBJ databases">
        <title>The cercosporin biosynthetic gene cluster was horizontally transferred to several fungal lineages and shown to be expanded in Cercospora beticola based on microsynteny with recipient genomes.</title>
        <authorList>
            <person name="De Jonge R."/>
            <person name="Ebert M.K."/>
            <person name="Suttle J.C."/>
            <person name="Jurick Ii W.M."/>
            <person name="Secor G.A."/>
            <person name="Thomma B.P."/>
            <person name="Van De Peer Y."/>
            <person name="Bolton M.D."/>
        </authorList>
    </citation>
    <scope>NUCLEOTIDE SEQUENCE [LARGE SCALE GENOMIC DNA]</scope>
    <source>
        <strain evidence="4 6">09-40</strain>
    </source>
</reference>